<evidence type="ECO:0000256" key="5">
    <source>
        <dbReference type="ARBA" id="ARBA00026193"/>
    </source>
</evidence>
<dbReference type="InterPro" id="IPR019734">
    <property type="entry name" value="TPR_rpt"/>
</dbReference>
<dbReference type="SMART" id="SM00727">
    <property type="entry name" value="STI1"/>
    <property type="match status" value="1"/>
</dbReference>
<dbReference type="Pfam" id="PF13414">
    <property type="entry name" value="TPR_11"/>
    <property type="match status" value="1"/>
</dbReference>
<dbReference type="PANTHER" id="PTHR22904:SF523">
    <property type="entry name" value="STRESS-INDUCED-PHOSPHOPROTEIN 1"/>
    <property type="match status" value="1"/>
</dbReference>
<dbReference type="Proteomes" id="UP000694941">
    <property type="component" value="Unplaced"/>
</dbReference>
<sequence>MSGQVDQALKAKEEGNEAYKKRDFEKALEHYDKAIELNPSDMTFLLNKAAVFYEQKDYDKCIKECEKAIEVGREYRADFKIIAKAYARMGGAYSKKGDLYNAKTYYQKSLTEHRIPATLTKLSEVEKMIKETERKAYIDPDKALEEKNKGNEYFQKGDYPAAVRHYTEGIRRNPDDPKLYSNRAACYQKLAEFHLALKDCDECIKLDPRFVKGYIRKGMALMAMKEPSKAATAFQKAIELDPNSQEALDGYRKCLLASDDNPEEVRKRAMADPEVQKILGDPAMRIILEQMQSDPKALQEHLKNPDIAAKIQKLIESGLIAIR</sequence>
<dbReference type="SMART" id="SM00028">
    <property type="entry name" value="TPR"/>
    <property type="match status" value="6"/>
</dbReference>
<keyword evidence="8" id="KW-1185">Reference proteome</keyword>
<dbReference type="Pfam" id="PF13181">
    <property type="entry name" value="TPR_8"/>
    <property type="match status" value="1"/>
</dbReference>
<organism evidence="8 9">
    <name type="scientific">Limulus polyphemus</name>
    <name type="common">Atlantic horseshoe crab</name>
    <dbReference type="NCBI Taxonomy" id="6850"/>
    <lineage>
        <taxon>Eukaryota</taxon>
        <taxon>Metazoa</taxon>
        <taxon>Ecdysozoa</taxon>
        <taxon>Arthropoda</taxon>
        <taxon>Chelicerata</taxon>
        <taxon>Merostomata</taxon>
        <taxon>Xiphosura</taxon>
        <taxon>Limulidae</taxon>
        <taxon>Limulus</taxon>
    </lineage>
</organism>
<dbReference type="InterPro" id="IPR041243">
    <property type="entry name" value="STI1/HOP_DP"/>
</dbReference>
<feature type="repeat" description="TPR" evidence="6">
    <location>
        <begin position="143"/>
        <end position="176"/>
    </location>
</feature>
<feature type="repeat" description="TPR" evidence="6">
    <location>
        <begin position="177"/>
        <end position="210"/>
    </location>
</feature>
<evidence type="ECO:0000256" key="4">
    <source>
        <dbReference type="ARBA" id="ARBA00022803"/>
    </source>
</evidence>
<keyword evidence="4 6" id="KW-0802">TPR repeat</keyword>
<keyword evidence="3" id="KW-0677">Repeat</keyword>
<evidence type="ECO:0000259" key="7">
    <source>
        <dbReference type="SMART" id="SM00727"/>
    </source>
</evidence>
<dbReference type="SUPFAM" id="SSF48452">
    <property type="entry name" value="TPR-like"/>
    <property type="match status" value="2"/>
</dbReference>
<dbReference type="PROSITE" id="PS50005">
    <property type="entry name" value="TPR"/>
    <property type="match status" value="4"/>
</dbReference>
<dbReference type="PANTHER" id="PTHR22904">
    <property type="entry name" value="TPR REPEAT CONTAINING PROTEIN"/>
    <property type="match status" value="1"/>
</dbReference>
<dbReference type="Pfam" id="PF00515">
    <property type="entry name" value="TPR_1"/>
    <property type="match status" value="1"/>
</dbReference>
<evidence type="ECO:0000256" key="1">
    <source>
        <dbReference type="ARBA" id="ARBA00004496"/>
    </source>
</evidence>
<evidence type="ECO:0000256" key="6">
    <source>
        <dbReference type="PROSITE-ProRule" id="PRU00339"/>
    </source>
</evidence>
<dbReference type="Pfam" id="PF13432">
    <property type="entry name" value="TPR_16"/>
    <property type="match status" value="1"/>
</dbReference>
<dbReference type="Pfam" id="PF17830">
    <property type="entry name" value="STI1-HOP_DP"/>
    <property type="match status" value="1"/>
</dbReference>
<dbReference type="Gene3D" id="1.10.260.100">
    <property type="match status" value="1"/>
</dbReference>
<dbReference type="Gene3D" id="1.25.40.10">
    <property type="entry name" value="Tetratricopeptide repeat domain"/>
    <property type="match status" value="2"/>
</dbReference>
<evidence type="ECO:0000313" key="9">
    <source>
        <dbReference type="RefSeq" id="XP_013777806.1"/>
    </source>
</evidence>
<evidence type="ECO:0000313" key="8">
    <source>
        <dbReference type="Proteomes" id="UP000694941"/>
    </source>
</evidence>
<keyword evidence="2" id="KW-0963">Cytoplasm</keyword>
<dbReference type="GeneID" id="106462426"/>
<proteinExistence type="predicted"/>
<name>A0ABM1B9Z4_LIMPO</name>
<dbReference type="InterPro" id="IPR006636">
    <property type="entry name" value="STI1_HS-bd"/>
</dbReference>
<evidence type="ECO:0000256" key="2">
    <source>
        <dbReference type="ARBA" id="ARBA00022490"/>
    </source>
</evidence>
<feature type="repeat" description="TPR" evidence="6">
    <location>
        <begin position="211"/>
        <end position="244"/>
    </location>
</feature>
<dbReference type="InterPro" id="IPR011990">
    <property type="entry name" value="TPR-like_helical_dom_sf"/>
</dbReference>
<comment type="subcellular location">
    <subcellularLocation>
        <location evidence="1">Cytoplasm</location>
    </subcellularLocation>
</comment>
<gene>
    <name evidence="9" type="primary">LOC106462426</name>
</gene>
<reference evidence="9" key="1">
    <citation type="submission" date="2025-08" db="UniProtKB">
        <authorList>
            <consortium name="RefSeq"/>
        </authorList>
    </citation>
    <scope>IDENTIFICATION</scope>
    <source>
        <tissue evidence="9">Muscle</tissue>
    </source>
</reference>
<feature type="repeat" description="TPR" evidence="6">
    <location>
        <begin position="8"/>
        <end position="41"/>
    </location>
</feature>
<dbReference type="RefSeq" id="XP_013777806.1">
    <property type="nucleotide sequence ID" value="XM_013922352.2"/>
</dbReference>
<accession>A0ABM1B9Z4</accession>
<protein>
    <recommendedName>
        <fullName evidence="5">Stress-induced-phosphoprotein 1</fullName>
    </recommendedName>
</protein>
<feature type="domain" description="STI1" evidence="7">
    <location>
        <begin position="272"/>
        <end position="311"/>
    </location>
</feature>
<evidence type="ECO:0000256" key="3">
    <source>
        <dbReference type="ARBA" id="ARBA00022737"/>
    </source>
</evidence>